<feature type="compositionally biased region" description="Basic and acidic residues" evidence="1">
    <location>
        <begin position="12"/>
        <end position="39"/>
    </location>
</feature>
<evidence type="ECO:0000313" key="2">
    <source>
        <dbReference type="EMBL" id="PVV04490.1"/>
    </source>
</evidence>
<name>A0A2T9ZIU8_9FUNG</name>
<reference evidence="2 3" key="1">
    <citation type="journal article" date="2018" name="MBio">
        <title>Comparative Genomics Reveals the Core Gene Toolbox for the Fungus-Insect Symbiosis.</title>
        <authorList>
            <person name="Wang Y."/>
            <person name="Stata M."/>
            <person name="Wang W."/>
            <person name="Stajich J.E."/>
            <person name="White M.M."/>
            <person name="Moncalvo J.M."/>
        </authorList>
    </citation>
    <scope>NUCLEOTIDE SEQUENCE [LARGE SCALE GENOMIC DNA]</scope>
    <source>
        <strain evidence="2 3">SC-DP-2</strain>
    </source>
</reference>
<proteinExistence type="predicted"/>
<feature type="region of interest" description="Disordered" evidence="1">
    <location>
        <begin position="1"/>
        <end position="39"/>
    </location>
</feature>
<sequence length="161" mass="18620">MKRDGFNLGLETNKDKNEREKGALEIRKGADDNDLEERSKDNLKVLGKQRLEIHDSISPLSHLATPEKQEDIEVYSVPLNTTRIASLSTKKVRWLNSPEKIVRKQFQKRKFDKIDRIKDKPKEPYTSFVEAADKISRSLLTARELSNFPDGLEGKPLHIYF</sequence>
<comment type="caution">
    <text evidence="2">The sequence shown here is derived from an EMBL/GenBank/DDBJ whole genome shotgun (WGS) entry which is preliminary data.</text>
</comment>
<gene>
    <name evidence="2" type="ORF">BB560_001004</name>
</gene>
<dbReference type="Proteomes" id="UP000245609">
    <property type="component" value="Unassembled WGS sequence"/>
</dbReference>
<accession>A0A2T9ZIU8</accession>
<organism evidence="2 3">
    <name type="scientific">Smittium megazygosporum</name>
    <dbReference type="NCBI Taxonomy" id="133381"/>
    <lineage>
        <taxon>Eukaryota</taxon>
        <taxon>Fungi</taxon>
        <taxon>Fungi incertae sedis</taxon>
        <taxon>Zoopagomycota</taxon>
        <taxon>Kickxellomycotina</taxon>
        <taxon>Harpellomycetes</taxon>
        <taxon>Harpellales</taxon>
        <taxon>Legeriomycetaceae</taxon>
        <taxon>Smittium</taxon>
    </lineage>
</organism>
<dbReference type="EMBL" id="MBFS01000115">
    <property type="protein sequence ID" value="PVV04490.1"/>
    <property type="molecule type" value="Genomic_DNA"/>
</dbReference>
<protein>
    <submittedName>
        <fullName evidence="2">Uncharacterized protein</fullName>
    </submittedName>
</protein>
<evidence type="ECO:0000313" key="3">
    <source>
        <dbReference type="Proteomes" id="UP000245609"/>
    </source>
</evidence>
<keyword evidence="3" id="KW-1185">Reference proteome</keyword>
<dbReference type="AlphaFoldDB" id="A0A2T9ZIU8"/>
<evidence type="ECO:0000256" key="1">
    <source>
        <dbReference type="SAM" id="MobiDB-lite"/>
    </source>
</evidence>